<dbReference type="InterPro" id="IPR036390">
    <property type="entry name" value="WH_DNA-bd_sf"/>
</dbReference>
<dbReference type="PANTHER" id="PTHR30346:SF0">
    <property type="entry name" value="HCA OPERON TRANSCRIPTIONAL ACTIVATOR HCAR"/>
    <property type="match status" value="1"/>
</dbReference>
<gene>
    <name evidence="6" type="ORF">EDD35_1036</name>
</gene>
<name>A0A3N2GR84_9PSEU</name>
<accession>A0A3N2GR84</accession>
<evidence type="ECO:0000256" key="2">
    <source>
        <dbReference type="ARBA" id="ARBA00023015"/>
    </source>
</evidence>
<keyword evidence="3 6" id="KW-0238">DNA-binding</keyword>
<comment type="caution">
    <text evidence="6">The sequence shown here is derived from an EMBL/GenBank/DDBJ whole genome shotgun (WGS) entry which is preliminary data.</text>
</comment>
<dbReference type="SUPFAM" id="SSF46785">
    <property type="entry name" value="Winged helix' DNA-binding domain"/>
    <property type="match status" value="1"/>
</dbReference>
<keyword evidence="7" id="KW-1185">Reference proteome</keyword>
<evidence type="ECO:0000313" key="7">
    <source>
        <dbReference type="Proteomes" id="UP000274843"/>
    </source>
</evidence>
<dbReference type="InterPro" id="IPR000847">
    <property type="entry name" value="LysR_HTH_N"/>
</dbReference>
<dbReference type="GO" id="GO:0003700">
    <property type="term" value="F:DNA-binding transcription factor activity"/>
    <property type="evidence" value="ECO:0007669"/>
    <property type="project" value="InterPro"/>
</dbReference>
<proteinExistence type="inferred from homology"/>
<sequence>MPSKTKKTVSMRIRHKMRGVDLVGACRAFVSVSERGSFTLGAAAAGIPQPVASRRIAALEQHLGDRLFDRSTRRAVLTPFGRDVLPAAARLVRLADAFEHDARRARRRPLRLAVPDWCSARDLAHLDAEARDHDLVLDFRPAPPAERAGLVRTQEVRAALTAVPEDEARWRVPLGVAAAVPPAAHTVYLETLRVGRGDDGPARRVWLQPEDDVPHIRDRLTHLRDALGLRPSQVVTAESLVTAVADVLGTADLLLCSEAQAAELDLHWRPLGEVRLVRGYALATTYSDDSERLRPLSRSIGRCLGEM</sequence>
<evidence type="ECO:0000256" key="1">
    <source>
        <dbReference type="ARBA" id="ARBA00009437"/>
    </source>
</evidence>
<evidence type="ECO:0000259" key="5">
    <source>
        <dbReference type="PROSITE" id="PS50931"/>
    </source>
</evidence>
<protein>
    <submittedName>
        <fullName evidence="6">DNA-binding transcriptional LysR family regulator</fullName>
    </submittedName>
</protein>
<evidence type="ECO:0000313" key="6">
    <source>
        <dbReference type="EMBL" id="ROS38749.1"/>
    </source>
</evidence>
<dbReference type="Pfam" id="PF00126">
    <property type="entry name" value="HTH_1"/>
    <property type="match status" value="1"/>
</dbReference>
<feature type="domain" description="HTH lysR-type" evidence="5">
    <location>
        <begin position="27"/>
        <end position="78"/>
    </location>
</feature>
<dbReference type="AlphaFoldDB" id="A0A3N2GR84"/>
<dbReference type="PRINTS" id="PR00039">
    <property type="entry name" value="HTHLYSR"/>
</dbReference>
<dbReference type="Proteomes" id="UP000274843">
    <property type="component" value="Unassembled WGS sequence"/>
</dbReference>
<organism evidence="6 7">
    <name type="scientific">Amycolatopsis thermoflava</name>
    <dbReference type="NCBI Taxonomy" id="84480"/>
    <lineage>
        <taxon>Bacteria</taxon>
        <taxon>Bacillati</taxon>
        <taxon>Actinomycetota</taxon>
        <taxon>Actinomycetes</taxon>
        <taxon>Pseudonocardiales</taxon>
        <taxon>Pseudonocardiaceae</taxon>
        <taxon>Amycolatopsis</taxon>
        <taxon>Amycolatopsis methanolica group</taxon>
    </lineage>
</organism>
<evidence type="ECO:0000256" key="4">
    <source>
        <dbReference type="ARBA" id="ARBA00023163"/>
    </source>
</evidence>
<dbReference type="EMBL" id="RKHY01000001">
    <property type="protein sequence ID" value="ROS38749.1"/>
    <property type="molecule type" value="Genomic_DNA"/>
</dbReference>
<dbReference type="PANTHER" id="PTHR30346">
    <property type="entry name" value="TRANSCRIPTIONAL DUAL REGULATOR HCAR-RELATED"/>
    <property type="match status" value="1"/>
</dbReference>
<comment type="similarity">
    <text evidence="1">Belongs to the LysR transcriptional regulatory family.</text>
</comment>
<dbReference type="PROSITE" id="PS50931">
    <property type="entry name" value="HTH_LYSR"/>
    <property type="match status" value="1"/>
</dbReference>
<dbReference type="Gene3D" id="1.10.10.10">
    <property type="entry name" value="Winged helix-like DNA-binding domain superfamily/Winged helix DNA-binding domain"/>
    <property type="match status" value="1"/>
</dbReference>
<dbReference type="GO" id="GO:0003677">
    <property type="term" value="F:DNA binding"/>
    <property type="evidence" value="ECO:0007669"/>
    <property type="project" value="UniProtKB-KW"/>
</dbReference>
<evidence type="ECO:0000256" key="3">
    <source>
        <dbReference type="ARBA" id="ARBA00023125"/>
    </source>
</evidence>
<dbReference type="GO" id="GO:0032993">
    <property type="term" value="C:protein-DNA complex"/>
    <property type="evidence" value="ECO:0007669"/>
    <property type="project" value="TreeGrafter"/>
</dbReference>
<keyword evidence="4" id="KW-0804">Transcription</keyword>
<reference evidence="6 7" key="1">
    <citation type="submission" date="2018-11" db="EMBL/GenBank/DDBJ databases">
        <title>Sequencing the genomes of 1000 actinobacteria strains.</title>
        <authorList>
            <person name="Klenk H.-P."/>
        </authorList>
    </citation>
    <scope>NUCLEOTIDE SEQUENCE [LARGE SCALE GENOMIC DNA]</scope>
    <source>
        <strain evidence="6 7">DSM 44348</strain>
    </source>
</reference>
<dbReference type="InterPro" id="IPR036388">
    <property type="entry name" value="WH-like_DNA-bd_sf"/>
</dbReference>
<keyword evidence="2" id="KW-0805">Transcription regulation</keyword>